<dbReference type="EMBL" id="CAJPEV010001515">
    <property type="protein sequence ID" value="CAG0893080.1"/>
    <property type="molecule type" value="Genomic_DNA"/>
</dbReference>
<name>A0A7R8XD28_9CRUS</name>
<dbReference type="Gene3D" id="3.30.710.10">
    <property type="entry name" value="Potassium Channel Kv1.1, Chain A"/>
    <property type="match status" value="1"/>
</dbReference>
<protein>
    <submittedName>
        <fullName evidence="1">Uncharacterized protein</fullName>
    </submittedName>
</protein>
<dbReference type="InterPro" id="IPR011333">
    <property type="entry name" value="SKP1/BTB/POZ_sf"/>
</dbReference>
<gene>
    <name evidence="1" type="ORF">DSTB1V02_LOCUS7450</name>
</gene>
<evidence type="ECO:0000313" key="1">
    <source>
        <dbReference type="EMBL" id="CAD7247623.1"/>
    </source>
</evidence>
<sequence>MTVYLTTGSERIQSVETALNTFEVSHRYLCPELALICLEYLESQVCPSNVLSIYPWAVMFSNNNLSLEPSAPPLPEDDLGHVNPGFDPLSSATAFPSVSTARLAEHCEELLDREAEMLVHSEDFEELRDPALLHRILCRDTLQVSSEMMGEDGVRA</sequence>
<dbReference type="PANTHER" id="PTHR45774:SF4">
    <property type="entry name" value="AXUNDEAD, ISOFORM F"/>
    <property type="match status" value="1"/>
</dbReference>
<dbReference type="EMBL" id="LR901032">
    <property type="protein sequence ID" value="CAD7247623.1"/>
    <property type="molecule type" value="Genomic_DNA"/>
</dbReference>
<proteinExistence type="predicted"/>
<dbReference type="Proteomes" id="UP000677054">
    <property type="component" value="Unassembled WGS sequence"/>
</dbReference>
<dbReference type="GO" id="GO:0005829">
    <property type="term" value="C:cytosol"/>
    <property type="evidence" value="ECO:0007669"/>
    <property type="project" value="TreeGrafter"/>
</dbReference>
<dbReference type="OrthoDB" id="6335872at2759"/>
<reference evidence="1" key="1">
    <citation type="submission" date="2020-11" db="EMBL/GenBank/DDBJ databases">
        <authorList>
            <person name="Tran Van P."/>
        </authorList>
    </citation>
    <scope>NUCLEOTIDE SEQUENCE</scope>
</reference>
<organism evidence="1">
    <name type="scientific">Darwinula stevensoni</name>
    <dbReference type="NCBI Taxonomy" id="69355"/>
    <lineage>
        <taxon>Eukaryota</taxon>
        <taxon>Metazoa</taxon>
        <taxon>Ecdysozoa</taxon>
        <taxon>Arthropoda</taxon>
        <taxon>Crustacea</taxon>
        <taxon>Oligostraca</taxon>
        <taxon>Ostracoda</taxon>
        <taxon>Podocopa</taxon>
        <taxon>Podocopida</taxon>
        <taxon>Darwinulocopina</taxon>
        <taxon>Darwinuloidea</taxon>
        <taxon>Darwinulidae</taxon>
        <taxon>Darwinula</taxon>
    </lineage>
</organism>
<dbReference type="AlphaFoldDB" id="A0A7R8XD28"/>
<dbReference type="GO" id="GO:0022008">
    <property type="term" value="P:neurogenesis"/>
    <property type="evidence" value="ECO:0007669"/>
    <property type="project" value="TreeGrafter"/>
</dbReference>
<dbReference type="PANTHER" id="PTHR45774">
    <property type="entry name" value="BTB/POZ DOMAIN-CONTAINING"/>
    <property type="match status" value="1"/>
</dbReference>
<accession>A0A7R8XD28</accession>
<keyword evidence="2" id="KW-1185">Reference proteome</keyword>
<evidence type="ECO:0000313" key="2">
    <source>
        <dbReference type="Proteomes" id="UP000677054"/>
    </source>
</evidence>